<evidence type="ECO:0000256" key="3">
    <source>
        <dbReference type="SAM" id="MobiDB-lite"/>
    </source>
</evidence>
<dbReference type="GO" id="GO:0017128">
    <property type="term" value="F:phospholipid scramblase activity"/>
    <property type="evidence" value="ECO:0007669"/>
    <property type="project" value="InterPro"/>
</dbReference>
<dbReference type="PANTHER" id="PTHR23248:SF9">
    <property type="entry name" value="PHOSPHOLIPID SCRAMBLASE"/>
    <property type="match status" value="1"/>
</dbReference>
<evidence type="ECO:0000256" key="1">
    <source>
        <dbReference type="ARBA" id="ARBA00005350"/>
    </source>
</evidence>
<reference evidence="4" key="2">
    <citation type="submission" date="2020-11" db="EMBL/GenBank/DDBJ databases">
        <authorList>
            <person name="McCartney M.A."/>
            <person name="Auch B."/>
            <person name="Kono T."/>
            <person name="Mallez S."/>
            <person name="Becker A."/>
            <person name="Gohl D.M."/>
            <person name="Silverstein K.A.T."/>
            <person name="Koren S."/>
            <person name="Bechman K.B."/>
            <person name="Herman A."/>
            <person name="Abrahante J.E."/>
            <person name="Garbe J."/>
        </authorList>
    </citation>
    <scope>NUCLEOTIDE SEQUENCE</scope>
    <source>
        <strain evidence="4">Duluth1</strain>
        <tissue evidence="4">Whole animal</tissue>
    </source>
</reference>
<dbReference type="Proteomes" id="UP000828390">
    <property type="component" value="Unassembled WGS sequence"/>
</dbReference>
<dbReference type="AlphaFoldDB" id="A0A9D4JB62"/>
<organism evidence="4 5">
    <name type="scientific">Dreissena polymorpha</name>
    <name type="common">Zebra mussel</name>
    <name type="synonym">Mytilus polymorpha</name>
    <dbReference type="NCBI Taxonomy" id="45954"/>
    <lineage>
        <taxon>Eukaryota</taxon>
        <taxon>Metazoa</taxon>
        <taxon>Spiralia</taxon>
        <taxon>Lophotrochozoa</taxon>
        <taxon>Mollusca</taxon>
        <taxon>Bivalvia</taxon>
        <taxon>Autobranchia</taxon>
        <taxon>Heteroconchia</taxon>
        <taxon>Euheterodonta</taxon>
        <taxon>Imparidentia</taxon>
        <taxon>Neoheterodontei</taxon>
        <taxon>Myida</taxon>
        <taxon>Dreissenoidea</taxon>
        <taxon>Dreissenidae</taxon>
        <taxon>Dreissena</taxon>
    </lineage>
</organism>
<dbReference type="Pfam" id="PF03803">
    <property type="entry name" value="Scramblase"/>
    <property type="match status" value="1"/>
</dbReference>
<keyword evidence="5" id="KW-1185">Reference proteome</keyword>
<feature type="region of interest" description="Disordered" evidence="3">
    <location>
        <begin position="1"/>
        <end position="43"/>
    </location>
</feature>
<dbReference type="InterPro" id="IPR005552">
    <property type="entry name" value="Scramblase"/>
</dbReference>
<proteinExistence type="inferred from homology"/>
<comment type="caution">
    <text evidence="4">The sequence shown here is derived from an EMBL/GenBank/DDBJ whole genome shotgun (WGS) entry which is preliminary data.</text>
</comment>
<comment type="cofactor">
    <cofactor evidence="2">
        <name>Ca(2+)</name>
        <dbReference type="ChEBI" id="CHEBI:29108"/>
    </cofactor>
</comment>
<reference evidence="4" key="1">
    <citation type="journal article" date="2019" name="bioRxiv">
        <title>The Genome of the Zebra Mussel, Dreissena polymorpha: A Resource for Invasive Species Research.</title>
        <authorList>
            <person name="McCartney M.A."/>
            <person name="Auch B."/>
            <person name="Kono T."/>
            <person name="Mallez S."/>
            <person name="Zhang Y."/>
            <person name="Obille A."/>
            <person name="Becker A."/>
            <person name="Abrahante J.E."/>
            <person name="Garbe J."/>
            <person name="Badalamenti J.P."/>
            <person name="Herman A."/>
            <person name="Mangelson H."/>
            <person name="Liachko I."/>
            <person name="Sullivan S."/>
            <person name="Sone E.D."/>
            <person name="Koren S."/>
            <person name="Silverstein K.A.T."/>
            <person name="Beckman K.B."/>
            <person name="Gohl D.M."/>
        </authorList>
    </citation>
    <scope>NUCLEOTIDE SEQUENCE</scope>
    <source>
        <strain evidence="4">Duluth1</strain>
        <tissue evidence="4">Whole animal</tissue>
    </source>
</reference>
<feature type="non-terminal residue" evidence="4">
    <location>
        <position position="1"/>
    </location>
</feature>
<dbReference type="EMBL" id="JAIWYP010000006">
    <property type="protein sequence ID" value="KAH3806631.1"/>
    <property type="molecule type" value="Genomic_DNA"/>
</dbReference>
<sequence length="144" mass="15757">MSDYPKMSGEKGGQPAGAPIAMQPMPSAPPGAPAPTGWMSAPQAPPNCPPGLEYLAQVDQLLVKQKVEGLEMVTGYETNNKYEILNTMGQRVFYAVEDTCCCTRNCCGHHRPWDIKILNNQSKEVMHLSRGLRCNTCLCPCCLQ</sequence>
<keyword evidence="2" id="KW-0564">Palmitate</keyword>
<name>A0A9D4JB62_DREPO</name>
<evidence type="ECO:0000256" key="2">
    <source>
        <dbReference type="RuleBase" id="RU363116"/>
    </source>
</evidence>
<keyword evidence="2" id="KW-0449">Lipoprotein</keyword>
<comment type="function">
    <text evidence="2">May mediate accelerated ATP-independent bidirectional transbilayer migration of phospholipids upon binding calcium ions that results in a loss of phospholipid asymmetry in the plasma membrane.</text>
</comment>
<protein>
    <recommendedName>
        <fullName evidence="2">Phospholipid scramblase</fullName>
    </recommendedName>
</protein>
<comment type="similarity">
    <text evidence="1 2">Belongs to the phospholipid scramblase family.</text>
</comment>
<dbReference type="GO" id="GO:0005886">
    <property type="term" value="C:plasma membrane"/>
    <property type="evidence" value="ECO:0007669"/>
    <property type="project" value="TreeGrafter"/>
</dbReference>
<evidence type="ECO:0000313" key="5">
    <source>
        <dbReference type="Proteomes" id="UP000828390"/>
    </source>
</evidence>
<keyword evidence="2" id="KW-0106">Calcium</keyword>
<evidence type="ECO:0000313" key="4">
    <source>
        <dbReference type="EMBL" id="KAH3806631.1"/>
    </source>
</evidence>
<dbReference type="PANTHER" id="PTHR23248">
    <property type="entry name" value="PHOSPHOLIPID SCRAMBLASE-RELATED"/>
    <property type="match status" value="1"/>
</dbReference>
<accession>A0A9D4JB62</accession>
<gene>
    <name evidence="4" type="ORF">DPMN_134954</name>
</gene>